<dbReference type="Proteomes" id="UP000294588">
    <property type="component" value="Unassembled WGS sequence"/>
</dbReference>
<name>A0AC61QLD7_9BACT</name>
<protein>
    <submittedName>
        <fullName evidence="1">T9SS type A sorting domain-containing protein</fullName>
    </submittedName>
</protein>
<proteinExistence type="predicted"/>
<evidence type="ECO:0000313" key="2">
    <source>
        <dbReference type="Proteomes" id="UP000294588"/>
    </source>
</evidence>
<accession>A0AC61QLD7</accession>
<gene>
    <name evidence="1" type="ORF">E0946_01175</name>
</gene>
<reference evidence="1" key="1">
    <citation type="submission" date="2019-03" db="EMBL/GenBank/DDBJ databases">
        <title>Candidatus Syntrophosphaera thermopropionivorans: a novel player in syntrophic propionate oxidation during anaerobic digestion.</title>
        <authorList>
            <person name="Dyksma S."/>
        </authorList>
    </citation>
    <scope>NUCLEOTIDE SEQUENCE</scope>
    <source>
        <strain evidence="1">W5</strain>
    </source>
</reference>
<keyword evidence="2" id="KW-1185">Reference proteome</keyword>
<evidence type="ECO:0000313" key="1">
    <source>
        <dbReference type="EMBL" id="TDF74768.1"/>
    </source>
</evidence>
<organism evidence="1 2">
    <name type="scientific">Candidatus Syntrophosphaera thermopropionivorans</name>
    <dbReference type="NCBI Taxonomy" id="2593015"/>
    <lineage>
        <taxon>Bacteria</taxon>
        <taxon>Pseudomonadati</taxon>
        <taxon>Candidatus Cloacimonadota</taxon>
        <taxon>Candidatus Cloacimonadia</taxon>
        <taxon>Candidatus Cloacimonadales</taxon>
        <taxon>Candidatus Cloacimonadaceae</taxon>
        <taxon>Candidatus Syntrophosphaera</taxon>
    </lineage>
</organism>
<dbReference type="EMBL" id="SMOG01000001">
    <property type="protein sequence ID" value="TDF74768.1"/>
    <property type="molecule type" value="Genomic_DNA"/>
</dbReference>
<comment type="caution">
    <text evidence="1">The sequence shown here is derived from an EMBL/GenBank/DDBJ whole genome shotgun (WGS) entry which is preliminary data.</text>
</comment>
<sequence>MKLRYFKLTLLLILAFSVIGLGAQVSEYAFSSVLGTYTEITGGTVLGTTANDQESFNAIPLGFTFTYNGVEYNQISVQTNAFIAFGPEVALSNLPISAATGTNNVVAALARDIKSRDNGELSYLLTGTEPNRIFIIQWKHYRRVPTTAANDDLNFQIQLWENGNKVVFAYGSFNVVYVSTAKTVQVGLRGDSAQDFNNRTTTTDWTATTAGTINTATCDITNTVYPPNGLIFTFSPPQQGTPPEPAQNPHPSNNAINVPINTNLSWSSGGGIVDGYKIYFGTDNPPTNLVNGLIQTTTVYDHPTDLQYSTVYYWKIVPFNNVAGDALNCPVWQFTTLADPTVYNFPYNQHFDDVTPPALPVGWSTINANNDAYTWETNAGNAHTAPNSVRIRYNSSIAMDDWLISPPLHLTGGQIYIIKFYYRANSSSYTEALSVYSGTAPDVAAFTNLLFENNNISNIVYEQGQIVFTPATTGNYYIGFHGHSPANTFYLYLDTFSIVLNVDSMNPPTNLTAEVINNTYVFLSWNAPSNALNRDLLGYKVYRDGVLLQTINDPATTFYNDLSVTVGTYSYTVTALYTAGESIPAGPVSATITPPAYPPTNLTAQVQGFNVILNWQSPALTLVGDNKLDSSYRDRNLTGYKVYRNGTVVTTITNPSTTTYTDQNLTSGTYSYTVTAVYTYGESAPAGPVSVTIIPPPPTDLTATVQQNNVTLNWVSPQLPTELFIKAGSSTQDRALTGFKVYRDNVIIATITNPLTTTYTDQNVPNGTYIYGVTAVYPNDESAPVTVTVTVDYQEPQIVFEDGFETYENFALVFPPWSLYDVDQSETYGINNVIFPGSESPMAFIIFNPSATTPPMTSVAPHNGSKMAASFAAVNPPNNDWMIAPKVHLGTASSVKFFAKSQTDTYGLERFQVGISTSPNIDLSTFQIITTGNYVEAPIQWTEYNFDLSSYNNQEIWIGIHCVSNDAFIFYVDDFCIRSIGGYIVSNDDPTVPVLNTGLYGNFPNPFNPETTIRFSVKETAPVSITIYNAKGQLIRTLVNNEIKTPGNYSIVWDGKDKNGNTMSSGVYFYKMNSGKYSDTKKMILMK</sequence>